<gene>
    <name evidence="2" type="ORF">GCM10011503_02630</name>
</gene>
<comment type="caution">
    <text evidence="2">The sequence shown here is derived from an EMBL/GenBank/DDBJ whole genome shotgun (WGS) entry which is preliminary data.</text>
</comment>
<evidence type="ECO:0008006" key="4">
    <source>
        <dbReference type="Google" id="ProtNLM"/>
    </source>
</evidence>
<evidence type="ECO:0000313" key="2">
    <source>
        <dbReference type="EMBL" id="GGB57719.1"/>
    </source>
</evidence>
<dbReference type="PROSITE" id="PS51257">
    <property type="entry name" value="PROKAR_LIPOPROTEIN"/>
    <property type="match status" value="1"/>
</dbReference>
<name>A0ABQ1J4C9_9PROT</name>
<feature type="signal peptide" evidence="1">
    <location>
        <begin position="1"/>
        <end position="15"/>
    </location>
</feature>
<proteinExistence type="predicted"/>
<dbReference type="RefSeq" id="WP_084393956.1">
    <property type="nucleotide sequence ID" value="NZ_BMKF01000001.1"/>
</dbReference>
<evidence type="ECO:0000313" key="3">
    <source>
        <dbReference type="Proteomes" id="UP000628854"/>
    </source>
</evidence>
<accession>A0ABQ1J4C9</accession>
<dbReference type="EMBL" id="BMKF01000001">
    <property type="protein sequence ID" value="GGB57719.1"/>
    <property type="molecule type" value="Genomic_DNA"/>
</dbReference>
<keyword evidence="1" id="KW-0732">Signal</keyword>
<feature type="chain" id="PRO_5045393836" description="Lipoprotein" evidence="1">
    <location>
        <begin position="16"/>
        <end position="204"/>
    </location>
</feature>
<keyword evidence="3" id="KW-1185">Reference proteome</keyword>
<evidence type="ECO:0000256" key="1">
    <source>
        <dbReference type="SAM" id="SignalP"/>
    </source>
</evidence>
<sequence length="204" mass="22363">MRLTLCSAVAMIAIAACQTTPVPVHLTDAEFAELVTSAKAEWHPYITIEEYSAALDTATLTDEQRARLLFERGKIRRLERINIPGAIEDFEAAKLLVTDTELRSSLEAELAFAVSDLEQVRARLSGLQTLSDWFVDTVAIGDYEAVAERIRASGLSPSVEQARFLEAAGYICRGVEDAPSKDFTLGEDVSHLDGVNWCETPAES</sequence>
<reference evidence="3" key="1">
    <citation type="journal article" date="2019" name="Int. J. Syst. Evol. Microbiol.">
        <title>The Global Catalogue of Microorganisms (GCM) 10K type strain sequencing project: providing services to taxonomists for standard genome sequencing and annotation.</title>
        <authorList>
            <consortium name="The Broad Institute Genomics Platform"/>
            <consortium name="The Broad Institute Genome Sequencing Center for Infectious Disease"/>
            <person name="Wu L."/>
            <person name="Ma J."/>
        </authorList>
    </citation>
    <scope>NUCLEOTIDE SEQUENCE [LARGE SCALE GENOMIC DNA]</scope>
    <source>
        <strain evidence="3">CGMCC 1.15928</strain>
    </source>
</reference>
<organism evidence="2 3">
    <name type="scientific">Henriciella pelagia</name>
    <dbReference type="NCBI Taxonomy" id="1977912"/>
    <lineage>
        <taxon>Bacteria</taxon>
        <taxon>Pseudomonadati</taxon>
        <taxon>Pseudomonadota</taxon>
        <taxon>Alphaproteobacteria</taxon>
        <taxon>Hyphomonadales</taxon>
        <taxon>Hyphomonadaceae</taxon>
        <taxon>Henriciella</taxon>
    </lineage>
</organism>
<protein>
    <recommendedName>
        <fullName evidence="4">Lipoprotein</fullName>
    </recommendedName>
</protein>
<dbReference type="Proteomes" id="UP000628854">
    <property type="component" value="Unassembled WGS sequence"/>
</dbReference>